<keyword evidence="2" id="KW-0813">Transport</keyword>
<feature type="binding site" description="axial binding residue" evidence="9">
    <location>
        <position position="172"/>
    </location>
    <ligand>
        <name>heme c</name>
        <dbReference type="ChEBI" id="CHEBI:61717"/>
        <label>2</label>
    </ligand>
    <ligandPart>
        <name>Fe</name>
        <dbReference type="ChEBI" id="CHEBI:18248"/>
    </ligandPart>
</feature>
<dbReference type="PANTHER" id="PTHR33751">
    <property type="entry name" value="CBB3-TYPE CYTOCHROME C OXIDASE SUBUNIT FIXP"/>
    <property type="match status" value="1"/>
</dbReference>
<evidence type="ECO:0000256" key="3">
    <source>
        <dbReference type="ARBA" id="ARBA00022617"/>
    </source>
</evidence>
<keyword evidence="3 8" id="KW-0349">Heme</keyword>
<comment type="PTM">
    <text evidence="8">Binds 2 heme c groups covalently per subunit.</text>
</comment>
<dbReference type="Pfam" id="PF00034">
    <property type="entry name" value="Cytochrom_C"/>
    <property type="match status" value="1"/>
</dbReference>
<dbReference type="PIRSF" id="PIRSF000005">
    <property type="entry name" value="Cytochrome_c4"/>
    <property type="match status" value="1"/>
</dbReference>
<evidence type="ECO:0000313" key="12">
    <source>
        <dbReference type="EMBL" id="XCC96229.1"/>
    </source>
</evidence>
<dbReference type="GO" id="GO:0042597">
    <property type="term" value="C:periplasmic space"/>
    <property type="evidence" value="ECO:0007669"/>
    <property type="project" value="UniProtKB-SubCell"/>
</dbReference>
<dbReference type="AlphaFoldDB" id="A0AAU8AMZ5"/>
<dbReference type="RefSeq" id="WP_353475095.1">
    <property type="nucleotide sequence ID" value="NZ_CP123385.1"/>
</dbReference>
<sequence>MTLRAARLALILAASLAPLAAAPVAAMDGFVLEDEVAVCAGCHGEAGVPAEADYPVIWGQQYFYILTQLRDYAAGRRQNEIMSGIAAEYDRDQAKQLAEHFAAQTWPALPADPADGDRALAEKAFTVAQCSACHGKWQGDSRIPRLAGQQVGYLSRTMHEFKDEVRNNAPDMSNVMKQFDEATITAMSSYLSSLVLH</sequence>
<feature type="domain" description="Cytochrome c" evidence="11">
    <location>
        <begin position="116"/>
        <end position="195"/>
    </location>
</feature>
<dbReference type="PANTHER" id="PTHR33751:SF9">
    <property type="entry name" value="CYTOCHROME C4"/>
    <property type="match status" value="1"/>
</dbReference>
<proteinExistence type="predicted"/>
<dbReference type="EMBL" id="CP123385">
    <property type="protein sequence ID" value="XCC96229.1"/>
    <property type="molecule type" value="Genomic_DNA"/>
</dbReference>
<protein>
    <submittedName>
        <fullName evidence="12">C-type cytochrome</fullName>
    </submittedName>
</protein>
<dbReference type="GO" id="GO:0005506">
    <property type="term" value="F:iron ion binding"/>
    <property type="evidence" value="ECO:0007669"/>
    <property type="project" value="InterPro"/>
</dbReference>
<evidence type="ECO:0000256" key="1">
    <source>
        <dbReference type="ARBA" id="ARBA00004418"/>
    </source>
</evidence>
<reference evidence="12" key="1">
    <citation type="submission" date="2023-02" db="EMBL/GenBank/DDBJ databases">
        <title>Description and genomic characterization of Salipiger bruguierae sp. nov., isolated from the sediment of mangrove plant Bruguiera sexangula.</title>
        <authorList>
            <person name="Long M."/>
        </authorList>
    </citation>
    <scope>NUCLEOTIDE SEQUENCE</scope>
    <source>
        <strain evidence="12">H15</strain>
    </source>
</reference>
<feature type="binding site" description="axial binding residue" evidence="9">
    <location>
        <position position="43"/>
    </location>
    <ligand>
        <name>heme c</name>
        <dbReference type="ChEBI" id="CHEBI:61717"/>
        <label>1</label>
    </ligand>
    <ligandPart>
        <name>Fe</name>
        <dbReference type="ChEBI" id="CHEBI:18248"/>
    </ligandPart>
</feature>
<dbReference type="GO" id="GO:0009055">
    <property type="term" value="F:electron transfer activity"/>
    <property type="evidence" value="ECO:0007669"/>
    <property type="project" value="InterPro"/>
</dbReference>
<comment type="subcellular location">
    <subcellularLocation>
        <location evidence="1">Periplasm</location>
    </subcellularLocation>
</comment>
<feature type="binding site" description="covalent" evidence="8">
    <location>
        <position position="42"/>
    </location>
    <ligand>
        <name>heme c</name>
        <dbReference type="ChEBI" id="CHEBI:61717"/>
        <label>1</label>
    </ligand>
</feature>
<evidence type="ECO:0000256" key="2">
    <source>
        <dbReference type="ARBA" id="ARBA00022448"/>
    </source>
</evidence>
<evidence type="ECO:0000256" key="9">
    <source>
        <dbReference type="PIRSR" id="PIRSR000005-2"/>
    </source>
</evidence>
<keyword evidence="10" id="KW-0732">Signal</keyword>
<feature type="binding site" description="covalent" evidence="8">
    <location>
        <position position="130"/>
    </location>
    <ligand>
        <name>heme c</name>
        <dbReference type="ChEBI" id="CHEBI:61717"/>
        <label>2</label>
    </ligand>
</feature>
<dbReference type="InterPro" id="IPR036909">
    <property type="entry name" value="Cyt_c-like_dom_sf"/>
</dbReference>
<evidence type="ECO:0000256" key="10">
    <source>
        <dbReference type="SAM" id="SignalP"/>
    </source>
</evidence>
<keyword evidence="7 9" id="KW-0408">Iron</keyword>
<dbReference type="InterPro" id="IPR009056">
    <property type="entry name" value="Cyt_c-like_dom"/>
</dbReference>
<dbReference type="PROSITE" id="PS51007">
    <property type="entry name" value="CYTC"/>
    <property type="match status" value="1"/>
</dbReference>
<keyword evidence="4 9" id="KW-0479">Metal-binding</keyword>
<dbReference type="SUPFAM" id="SSF46626">
    <property type="entry name" value="Cytochrome c"/>
    <property type="match status" value="2"/>
</dbReference>
<feature type="binding site" description="covalent" evidence="8">
    <location>
        <position position="133"/>
    </location>
    <ligand>
        <name>heme c</name>
        <dbReference type="ChEBI" id="CHEBI:61717"/>
        <label>2</label>
    </ligand>
</feature>
<dbReference type="InterPro" id="IPR024167">
    <property type="entry name" value="Cytochrome_c4-like"/>
</dbReference>
<feature type="binding site" description="axial binding residue" evidence="9">
    <location>
        <position position="134"/>
    </location>
    <ligand>
        <name>heme c</name>
        <dbReference type="ChEBI" id="CHEBI:61717"/>
        <label>2</label>
    </ligand>
    <ligandPart>
        <name>Fe</name>
        <dbReference type="ChEBI" id="CHEBI:18248"/>
    </ligandPart>
</feature>
<keyword evidence="5" id="KW-0574">Periplasm</keyword>
<dbReference type="GO" id="GO:0020037">
    <property type="term" value="F:heme binding"/>
    <property type="evidence" value="ECO:0007669"/>
    <property type="project" value="InterPro"/>
</dbReference>
<evidence type="ECO:0000256" key="5">
    <source>
        <dbReference type="ARBA" id="ARBA00022764"/>
    </source>
</evidence>
<feature type="binding site" description="covalent" evidence="8">
    <location>
        <position position="39"/>
    </location>
    <ligand>
        <name>heme c</name>
        <dbReference type="ChEBI" id="CHEBI:61717"/>
        <label>1</label>
    </ligand>
</feature>
<evidence type="ECO:0000259" key="11">
    <source>
        <dbReference type="PROSITE" id="PS51007"/>
    </source>
</evidence>
<accession>A0AAU8AMZ5</accession>
<name>A0AAU8AMZ5_9RHOB</name>
<gene>
    <name evidence="12" type="ORF">PVT71_16170</name>
</gene>
<evidence type="ECO:0000256" key="8">
    <source>
        <dbReference type="PIRSR" id="PIRSR000005-1"/>
    </source>
</evidence>
<feature type="signal peptide" evidence="10">
    <location>
        <begin position="1"/>
        <end position="20"/>
    </location>
</feature>
<evidence type="ECO:0000256" key="7">
    <source>
        <dbReference type="ARBA" id="ARBA00023004"/>
    </source>
</evidence>
<dbReference type="Gene3D" id="1.10.760.10">
    <property type="entry name" value="Cytochrome c-like domain"/>
    <property type="match status" value="2"/>
</dbReference>
<feature type="binding site" description="axial binding residue" evidence="9">
    <location>
        <position position="82"/>
    </location>
    <ligand>
        <name>heme c</name>
        <dbReference type="ChEBI" id="CHEBI:61717"/>
        <label>1</label>
    </ligand>
    <ligandPart>
        <name>Fe</name>
        <dbReference type="ChEBI" id="CHEBI:18248"/>
    </ligandPart>
</feature>
<feature type="chain" id="PRO_5043728384" evidence="10">
    <location>
        <begin position="21"/>
        <end position="197"/>
    </location>
</feature>
<organism evidence="12">
    <name type="scientific">Alloyangia sp. H15</name>
    <dbReference type="NCBI Taxonomy" id="3029062"/>
    <lineage>
        <taxon>Bacteria</taxon>
        <taxon>Pseudomonadati</taxon>
        <taxon>Pseudomonadota</taxon>
        <taxon>Alphaproteobacteria</taxon>
        <taxon>Rhodobacterales</taxon>
        <taxon>Roseobacteraceae</taxon>
        <taxon>Alloyangia</taxon>
    </lineage>
</organism>
<dbReference type="InterPro" id="IPR050597">
    <property type="entry name" value="Cytochrome_c_Oxidase_Subunit"/>
</dbReference>
<evidence type="ECO:0000256" key="6">
    <source>
        <dbReference type="ARBA" id="ARBA00022982"/>
    </source>
</evidence>
<keyword evidence="6" id="KW-0249">Electron transport</keyword>
<evidence type="ECO:0000256" key="4">
    <source>
        <dbReference type="ARBA" id="ARBA00022723"/>
    </source>
</evidence>